<gene>
    <name evidence="1" type="ORF">CAFE_37400</name>
</gene>
<protein>
    <submittedName>
        <fullName evidence="1">SpoIIIAH-like protein</fullName>
    </submittedName>
</protein>
<reference evidence="1 2" key="1">
    <citation type="submission" date="2019-09" db="EMBL/GenBank/DDBJ databases">
        <title>Genome sequence of Clostridium sp. EA1.</title>
        <authorList>
            <person name="Poehlein A."/>
            <person name="Bengelsdorf F.R."/>
            <person name="Daniel R."/>
        </authorList>
    </citation>
    <scope>NUCLEOTIDE SEQUENCE [LARGE SCALE GENOMIC DNA]</scope>
    <source>
        <strain evidence="1 2">EA1</strain>
    </source>
</reference>
<dbReference type="Gene3D" id="1.10.287.4300">
    <property type="entry name" value="Stage III sporulation protein AH-like"/>
    <property type="match status" value="1"/>
</dbReference>
<proteinExistence type="predicted"/>
<dbReference type="RefSeq" id="WP_156991431.1">
    <property type="nucleotide sequence ID" value="NZ_VWXL01000108.1"/>
</dbReference>
<dbReference type="Proteomes" id="UP000469440">
    <property type="component" value="Unassembled WGS sequence"/>
</dbReference>
<dbReference type="InterPro" id="IPR038503">
    <property type="entry name" value="SpoIIIAH_sf"/>
</dbReference>
<dbReference type="EMBL" id="VWXL01000108">
    <property type="protein sequence ID" value="MVB12987.1"/>
    <property type="molecule type" value="Genomic_DNA"/>
</dbReference>
<sequence>MTMGKRQLVLASLVVALGAAVYLNWALSGNTQLSATNAVTSGRELGETLLVNASGNESGASSGENSSAVDTSASVAGDDYFASARLTREKARDESVEMLQKVVSGAGETDAAKQTAVSQANTIAQNIVKETEIENLIKAKGFDDCVVFLQNEECSVVVKTKTNTQNDAIVVRDIVADQAGISYDKIKIVECE</sequence>
<evidence type="ECO:0000313" key="1">
    <source>
        <dbReference type="EMBL" id="MVB12987.1"/>
    </source>
</evidence>
<evidence type="ECO:0000313" key="2">
    <source>
        <dbReference type="Proteomes" id="UP000469440"/>
    </source>
</evidence>
<dbReference type="OrthoDB" id="1680784at2"/>
<accession>A0A6N8I5E5</accession>
<comment type="caution">
    <text evidence="1">The sequence shown here is derived from an EMBL/GenBank/DDBJ whole genome shotgun (WGS) entry which is preliminary data.</text>
</comment>
<keyword evidence="2" id="KW-1185">Reference proteome</keyword>
<dbReference type="Pfam" id="PF12685">
    <property type="entry name" value="SpoIIIAH"/>
    <property type="match status" value="1"/>
</dbReference>
<organism evidence="1 2">
    <name type="scientific">Caproicibacter fermentans</name>
    <dbReference type="NCBI Taxonomy" id="2576756"/>
    <lineage>
        <taxon>Bacteria</taxon>
        <taxon>Bacillati</taxon>
        <taxon>Bacillota</taxon>
        <taxon>Clostridia</taxon>
        <taxon>Eubacteriales</taxon>
        <taxon>Acutalibacteraceae</taxon>
        <taxon>Caproicibacter</taxon>
    </lineage>
</organism>
<name>A0A6N8I5E5_9FIRM</name>
<dbReference type="InterPro" id="IPR024232">
    <property type="entry name" value="SpoIIIAH"/>
</dbReference>
<dbReference type="AlphaFoldDB" id="A0A6N8I5E5"/>